<accession>S9S754</accession>
<evidence type="ECO:0000313" key="2">
    <source>
        <dbReference type="EMBL" id="EPY01682.1"/>
    </source>
</evidence>
<dbReference type="GO" id="GO:0016874">
    <property type="term" value="F:ligase activity"/>
    <property type="evidence" value="ECO:0007669"/>
    <property type="project" value="UniProtKB-KW"/>
</dbReference>
<feature type="transmembrane region" description="Helical" evidence="1">
    <location>
        <begin position="12"/>
        <end position="42"/>
    </location>
</feature>
<keyword evidence="1" id="KW-1133">Transmembrane helix</keyword>
<keyword evidence="1" id="KW-0812">Transmembrane</keyword>
<dbReference type="AlphaFoldDB" id="S9S754"/>
<feature type="transmembrane region" description="Helical" evidence="1">
    <location>
        <begin position="171"/>
        <end position="189"/>
    </location>
</feature>
<feature type="transmembrane region" description="Helical" evidence="1">
    <location>
        <begin position="54"/>
        <end position="71"/>
    </location>
</feature>
<dbReference type="EMBL" id="AQPH01000033">
    <property type="protein sequence ID" value="EPY01682.1"/>
    <property type="molecule type" value="Genomic_DNA"/>
</dbReference>
<evidence type="ECO:0000256" key="1">
    <source>
        <dbReference type="SAM" id="Phobius"/>
    </source>
</evidence>
<dbReference type="RefSeq" id="WP_021132304.1">
    <property type="nucleotide sequence ID" value="NZ_AQPH01000033.1"/>
</dbReference>
<organism evidence="2 3">
    <name type="scientific">Magnetospirillum fulvum MGU-K5</name>
    <dbReference type="NCBI Taxonomy" id="1316936"/>
    <lineage>
        <taxon>Bacteria</taxon>
        <taxon>Pseudomonadati</taxon>
        <taxon>Pseudomonadota</taxon>
        <taxon>Alphaproteobacteria</taxon>
        <taxon>Rhodospirillales</taxon>
        <taxon>Rhodospirillaceae</taxon>
        <taxon>Magnetospirillum</taxon>
    </lineage>
</organism>
<feature type="transmembrane region" description="Helical" evidence="1">
    <location>
        <begin position="149"/>
        <end position="164"/>
    </location>
</feature>
<evidence type="ECO:0000313" key="3">
    <source>
        <dbReference type="Proteomes" id="UP000015350"/>
    </source>
</evidence>
<feature type="transmembrane region" description="Helical" evidence="1">
    <location>
        <begin position="217"/>
        <end position="238"/>
    </location>
</feature>
<feature type="transmembrane region" description="Helical" evidence="1">
    <location>
        <begin position="324"/>
        <end position="346"/>
    </location>
</feature>
<gene>
    <name evidence="2" type="ORF">K678_09883</name>
</gene>
<feature type="transmembrane region" description="Helical" evidence="1">
    <location>
        <begin position="195"/>
        <end position="212"/>
    </location>
</feature>
<reference evidence="2 3" key="1">
    <citation type="submission" date="2013-04" db="EMBL/GenBank/DDBJ databases">
        <authorList>
            <person name="Kuznetsov B."/>
            <person name="Ivanovsky R."/>
        </authorList>
    </citation>
    <scope>NUCLEOTIDE SEQUENCE [LARGE SCALE GENOMIC DNA]</scope>
    <source>
        <strain evidence="2 3">MGU-K5</strain>
    </source>
</reference>
<keyword evidence="1" id="KW-0472">Membrane</keyword>
<keyword evidence="2" id="KW-0436">Ligase</keyword>
<name>S9S754_MAGFU</name>
<feature type="transmembrane region" description="Helical" evidence="1">
    <location>
        <begin position="77"/>
        <end position="99"/>
    </location>
</feature>
<comment type="caution">
    <text evidence="2">The sequence shown here is derived from an EMBL/GenBank/DDBJ whole genome shotgun (WGS) entry which is preliminary data.</text>
</comment>
<feature type="transmembrane region" description="Helical" evidence="1">
    <location>
        <begin position="366"/>
        <end position="386"/>
    </location>
</feature>
<proteinExistence type="predicted"/>
<dbReference type="Proteomes" id="UP000015350">
    <property type="component" value="Unassembled WGS sequence"/>
</dbReference>
<protein>
    <submittedName>
        <fullName evidence="2">O-Antigen ligase</fullName>
    </submittedName>
</protein>
<sequence>MTPTAPAPLLWVWVAFFLSACFVTADIHIVLTTVVLVAAMLFRRGVDYSGISSALPLCLIVIPALAITIAAGEVGWIAVKSIAFLLRIPIYIVFGMAFCPRGNGARTVLVAALIAGVVAAVKYAAIYFYSPDANMDAREEVRSVIGRGYFIWCIAACAGIYFYLDKRIVPLRRHAALGAVAMILFAAILSSSRSVFLNTALIGMVIAGLIPLRRLRLLALTGLIVAALVTTPALPALLGESLVSEIDSVSPDSVREVLPIRRSDPREINQYWRGHEATHAYALLEADFPGSLLFGTGLHTQAKLVLDRLGQYYLIPTVVFHNGFAFLLVRGGLFGIGLYLIQILLLVRDSRRLSDSCPDPTPETRLYARIMGGLVLIAVISTPTVAGLINNGETGATMGLMFGCGLSLSRRRRRLDVVGDAEHVLAVKDKIPVQL</sequence>
<feature type="transmembrane region" description="Helical" evidence="1">
    <location>
        <begin position="108"/>
        <end position="129"/>
    </location>
</feature>